<reference evidence="1" key="1">
    <citation type="submission" date="2020-09" db="EMBL/GenBank/DDBJ databases">
        <title>Novel species of Mucilaginibacter isolated from a glacier on the Tibetan Plateau.</title>
        <authorList>
            <person name="Liu Q."/>
            <person name="Xin Y.-H."/>
        </authorList>
    </citation>
    <scope>NUCLEOTIDE SEQUENCE</scope>
    <source>
        <strain evidence="1">ZB1P21</strain>
    </source>
</reference>
<sequence>MNSRHFQDAEKHFLEVLKYKDNLNKETYINTLVNLGACCANQQKLADAEKYWKEAADLGDKDAANNLLKLHQN</sequence>
<accession>A0A926S4D1</accession>
<name>A0A926S4D1_9SPHI</name>
<evidence type="ECO:0008006" key="3">
    <source>
        <dbReference type="Google" id="ProtNLM"/>
    </source>
</evidence>
<dbReference type="Gene3D" id="1.25.40.10">
    <property type="entry name" value="Tetratricopeptide repeat domain"/>
    <property type="match status" value="1"/>
</dbReference>
<proteinExistence type="predicted"/>
<dbReference type="SUPFAM" id="SSF48452">
    <property type="entry name" value="TPR-like"/>
    <property type="match status" value="1"/>
</dbReference>
<evidence type="ECO:0000313" key="1">
    <source>
        <dbReference type="EMBL" id="MBD1391661.1"/>
    </source>
</evidence>
<keyword evidence="2" id="KW-1185">Reference proteome</keyword>
<dbReference type="AlphaFoldDB" id="A0A926S4D1"/>
<evidence type="ECO:0000313" key="2">
    <source>
        <dbReference type="Proteomes" id="UP000619078"/>
    </source>
</evidence>
<organism evidence="1 2">
    <name type="scientific">Mucilaginibacter glaciei</name>
    <dbReference type="NCBI Taxonomy" id="2772109"/>
    <lineage>
        <taxon>Bacteria</taxon>
        <taxon>Pseudomonadati</taxon>
        <taxon>Bacteroidota</taxon>
        <taxon>Sphingobacteriia</taxon>
        <taxon>Sphingobacteriales</taxon>
        <taxon>Sphingobacteriaceae</taxon>
        <taxon>Mucilaginibacter</taxon>
    </lineage>
</organism>
<dbReference type="Proteomes" id="UP000619078">
    <property type="component" value="Unassembled WGS sequence"/>
</dbReference>
<dbReference type="EMBL" id="JACWMX010000001">
    <property type="protein sequence ID" value="MBD1391661.1"/>
    <property type="molecule type" value="Genomic_DNA"/>
</dbReference>
<protein>
    <recommendedName>
        <fullName evidence="3">Tetratricopeptide repeat protein</fullName>
    </recommendedName>
</protein>
<comment type="caution">
    <text evidence="1">The sequence shown here is derived from an EMBL/GenBank/DDBJ whole genome shotgun (WGS) entry which is preliminary data.</text>
</comment>
<dbReference type="RefSeq" id="WP_191159813.1">
    <property type="nucleotide sequence ID" value="NZ_JACWMX010000001.1"/>
</dbReference>
<gene>
    <name evidence="1" type="ORF">IDJ76_00995</name>
</gene>
<dbReference type="InterPro" id="IPR011990">
    <property type="entry name" value="TPR-like_helical_dom_sf"/>
</dbReference>